<keyword evidence="1" id="KW-0472">Membrane</keyword>
<evidence type="ECO:0000256" key="1">
    <source>
        <dbReference type="SAM" id="Phobius"/>
    </source>
</evidence>
<reference evidence="4" key="1">
    <citation type="submission" date="2020-01" db="EMBL/GenBank/DDBJ databases">
        <title>Caldichromatium gen. nov., sp. nov., a thermophilic purple sulfur bacterium member of the family Chromatiaceae isolated from Nakabusa hot spring, Japan.</title>
        <authorList>
            <person name="Saini M.K."/>
            <person name="Hanada S."/>
            <person name="Tank M."/>
        </authorList>
    </citation>
    <scope>NUCLEOTIDE SEQUENCE [LARGE SCALE GENOMIC DNA]</scope>
    <source>
        <strain evidence="4">No.7</strain>
    </source>
</reference>
<dbReference type="Pfam" id="PF00899">
    <property type="entry name" value="ThiF"/>
    <property type="match status" value="1"/>
</dbReference>
<dbReference type="Proteomes" id="UP000502699">
    <property type="component" value="Chromosome"/>
</dbReference>
<protein>
    <submittedName>
        <fullName evidence="3">tRNA threonylcarbamoyladenosine dehydratase</fullName>
    </submittedName>
</protein>
<dbReference type="InterPro" id="IPR045886">
    <property type="entry name" value="ThiF/MoeB/HesA"/>
</dbReference>
<feature type="domain" description="THIF-type NAD/FAD binding fold" evidence="2">
    <location>
        <begin position="11"/>
        <end position="237"/>
    </location>
</feature>
<feature type="transmembrane region" description="Helical" evidence="1">
    <location>
        <begin position="215"/>
        <end position="235"/>
    </location>
</feature>
<evidence type="ECO:0000313" key="4">
    <source>
        <dbReference type="Proteomes" id="UP000502699"/>
    </source>
</evidence>
<accession>A0A6G7VEA4</accession>
<dbReference type="GO" id="GO:0008641">
    <property type="term" value="F:ubiquitin-like modifier activating enzyme activity"/>
    <property type="evidence" value="ECO:0007669"/>
    <property type="project" value="InterPro"/>
</dbReference>
<keyword evidence="1" id="KW-1133">Transmembrane helix</keyword>
<dbReference type="Gene3D" id="3.40.50.720">
    <property type="entry name" value="NAD(P)-binding Rossmann-like Domain"/>
    <property type="match status" value="1"/>
</dbReference>
<keyword evidence="4" id="KW-1185">Reference proteome</keyword>
<dbReference type="KEGG" id="cjap:GWK36_09660"/>
<dbReference type="CDD" id="cd00755">
    <property type="entry name" value="YgdL_like"/>
    <property type="match status" value="1"/>
</dbReference>
<dbReference type="PANTHER" id="PTHR43267:SF1">
    <property type="entry name" value="TRNA THREONYLCARBAMOYLADENOSINE DEHYDRATASE"/>
    <property type="match status" value="1"/>
</dbReference>
<organism evidence="3 4">
    <name type="scientific">Caldichromatium japonicum</name>
    <dbReference type="NCBI Taxonomy" id="2699430"/>
    <lineage>
        <taxon>Bacteria</taxon>
        <taxon>Pseudomonadati</taxon>
        <taxon>Pseudomonadota</taxon>
        <taxon>Gammaproteobacteria</taxon>
        <taxon>Chromatiales</taxon>
        <taxon>Chromatiaceae</taxon>
        <taxon>Caldichromatium</taxon>
    </lineage>
</organism>
<sequence length="244" mass="25659">MNEWDARTRLLLGEAGRERLRSSHVLIVGLGGVGSFAAESLARAGVGALTLVDGDRVEPSNLNRQLIALRSTLGQPKVAVMARRIADINPACRLTLVPDFIEPEGVSGLLAPGYELVLDAIDTFSAKVALLATALKRGQPILSSMGAGGRLDPTRVQVGDLMDTRVCPLARAVRLALRKQGIGRGLTVVWSDEPPLSGIIARTGAQGPRAMRGTISFLPALFGLMLAGVAIRHLLAAPVNSAHS</sequence>
<evidence type="ECO:0000259" key="2">
    <source>
        <dbReference type="Pfam" id="PF00899"/>
    </source>
</evidence>
<proteinExistence type="predicted"/>
<evidence type="ECO:0000313" key="3">
    <source>
        <dbReference type="EMBL" id="QIK38196.1"/>
    </source>
</evidence>
<dbReference type="PANTHER" id="PTHR43267">
    <property type="entry name" value="TRNA THREONYLCARBAMOYLADENOSINE DEHYDRATASE"/>
    <property type="match status" value="1"/>
</dbReference>
<dbReference type="EMBL" id="CP048029">
    <property type="protein sequence ID" value="QIK38196.1"/>
    <property type="molecule type" value="Genomic_DNA"/>
</dbReference>
<dbReference type="InterPro" id="IPR000594">
    <property type="entry name" value="ThiF_NAD_FAD-bd"/>
</dbReference>
<dbReference type="SUPFAM" id="SSF69572">
    <property type="entry name" value="Activating enzymes of the ubiquitin-like proteins"/>
    <property type="match status" value="1"/>
</dbReference>
<gene>
    <name evidence="3" type="ORF">GWK36_09660</name>
</gene>
<name>A0A6G7VEA4_9GAMM</name>
<dbReference type="InterPro" id="IPR035985">
    <property type="entry name" value="Ubiquitin-activating_enz"/>
</dbReference>
<dbReference type="GO" id="GO:0061503">
    <property type="term" value="F:tRNA threonylcarbamoyladenosine dehydratase"/>
    <property type="evidence" value="ECO:0007669"/>
    <property type="project" value="TreeGrafter"/>
</dbReference>
<dbReference type="AlphaFoldDB" id="A0A6G7VEA4"/>
<dbReference type="RefSeq" id="WP_166270958.1">
    <property type="nucleotide sequence ID" value="NZ_CP048029.1"/>
</dbReference>
<dbReference type="GO" id="GO:0061504">
    <property type="term" value="P:cyclic threonylcarbamoyladenosine biosynthetic process"/>
    <property type="evidence" value="ECO:0007669"/>
    <property type="project" value="TreeGrafter"/>
</dbReference>
<keyword evidence="1" id="KW-0812">Transmembrane</keyword>